<name>A0ACC2VFS2_9TREE</name>
<dbReference type="EMBL" id="JASBWS010000097">
    <property type="protein sequence ID" value="KAJ9098014.1"/>
    <property type="molecule type" value="Genomic_DNA"/>
</dbReference>
<dbReference type="Proteomes" id="UP001230649">
    <property type="component" value="Unassembled WGS sequence"/>
</dbReference>
<reference evidence="1" key="1">
    <citation type="submission" date="2023-04" db="EMBL/GenBank/DDBJ databases">
        <title>Draft Genome sequencing of Naganishia species isolated from polar environments using Oxford Nanopore Technology.</title>
        <authorList>
            <person name="Leo P."/>
            <person name="Venkateswaran K."/>
        </authorList>
    </citation>
    <scope>NUCLEOTIDE SEQUENCE</scope>
    <source>
        <strain evidence="1">MNA-CCFEE 5262</strain>
    </source>
</reference>
<accession>A0ACC2VFS2</accession>
<protein>
    <submittedName>
        <fullName evidence="1">Uncharacterized protein</fullName>
    </submittedName>
</protein>
<gene>
    <name evidence="1" type="ORF">QFC20_006045</name>
</gene>
<proteinExistence type="predicted"/>
<organism evidence="1 2">
    <name type="scientific">Naganishia adeliensis</name>
    <dbReference type="NCBI Taxonomy" id="92952"/>
    <lineage>
        <taxon>Eukaryota</taxon>
        <taxon>Fungi</taxon>
        <taxon>Dikarya</taxon>
        <taxon>Basidiomycota</taxon>
        <taxon>Agaricomycotina</taxon>
        <taxon>Tremellomycetes</taxon>
        <taxon>Filobasidiales</taxon>
        <taxon>Filobasidiaceae</taxon>
        <taxon>Naganishia</taxon>
    </lineage>
</organism>
<keyword evidence="2" id="KW-1185">Reference proteome</keyword>
<evidence type="ECO:0000313" key="1">
    <source>
        <dbReference type="EMBL" id="KAJ9098014.1"/>
    </source>
</evidence>
<evidence type="ECO:0000313" key="2">
    <source>
        <dbReference type="Proteomes" id="UP001230649"/>
    </source>
</evidence>
<comment type="caution">
    <text evidence="1">The sequence shown here is derived from an EMBL/GenBank/DDBJ whole genome shotgun (WGS) entry which is preliminary data.</text>
</comment>
<sequence length="139" mass="15559">MTSALPKMKKARLSSSSLLAPGHNKRLGYGVEQPYGKVNWTASDLMQNVYIDSDQHIIAYWEKRANDYCTLGRIRVHLAVNSHQPGSAINRAMAKRLPEAEQNAIAVLLDSNAILWYNPGITIKNTMLVSDELVRHVMV</sequence>